<organism evidence="4 5">
    <name type="scientific">Austropuccinia psidii MF-1</name>
    <dbReference type="NCBI Taxonomy" id="1389203"/>
    <lineage>
        <taxon>Eukaryota</taxon>
        <taxon>Fungi</taxon>
        <taxon>Dikarya</taxon>
        <taxon>Basidiomycota</taxon>
        <taxon>Pucciniomycotina</taxon>
        <taxon>Pucciniomycetes</taxon>
        <taxon>Pucciniales</taxon>
        <taxon>Sphaerophragmiaceae</taxon>
        <taxon>Austropuccinia</taxon>
    </lineage>
</organism>
<dbReference type="InterPro" id="IPR038718">
    <property type="entry name" value="SNF2-like_sf"/>
</dbReference>
<reference evidence="4" key="1">
    <citation type="submission" date="2021-03" db="EMBL/GenBank/DDBJ databases">
        <title>Draft genome sequence of rust myrtle Austropuccinia psidii MF-1, a brazilian biotype.</title>
        <authorList>
            <person name="Quecine M.C."/>
            <person name="Pachon D.M.R."/>
            <person name="Bonatelli M.L."/>
            <person name="Correr F.H."/>
            <person name="Franceschini L.M."/>
            <person name="Leite T.F."/>
            <person name="Margarido G.R.A."/>
            <person name="Almeida C.A."/>
            <person name="Ferrarezi J.A."/>
            <person name="Labate C.A."/>
        </authorList>
    </citation>
    <scope>NUCLEOTIDE SEQUENCE</scope>
    <source>
        <strain evidence="4">MF-1</strain>
    </source>
</reference>
<evidence type="ECO:0000313" key="5">
    <source>
        <dbReference type="Proteomes" id="UP000765509"/>
    </source>
</evidence>
<evidence type="ECO:0000256" key="2">
    <source>
        <dbReference type="ARBA" id="ARBA00022840"/>
    </source>
</evidence>
<protein>
    <recommendedName>
        <fullName evidence="3">SNF2 N-terminal domain-containing protein</fullName>
    </recommendedName>
</protein>
<name>A0A9Q3BPJ7_9BASI</name>
<dbReference type="AlphaFoldDB" id="A0A9Q3BPJ7"/>
<comment type="caution">
    <text evidence="4">The sequence shown here is derived from an EMBL/GenBank/DDBJ whole genome shotgun (WGS) entry which is preliminary data.</text>
</comment>
<evidence type="ECO:0000256" key="1">
    <source>
        <dbReference type="ARBA" id="ARBA00022741"/>
    </source>
</evidence>
<keyword evidence="2" id="KW-0067">ATP-binding</keyword>
<dbReference type="OrthoDB" id="448448at2759"/>
<feature type="domain" description="SNF2 N-terminal" evidence="3">
    <location>
        <begin position="1"/>
        <end position="91"/>
    </location>
</feature>
<dbReference type="InterPro" id="IPR000330">
    <property type="entry name" value="SNF2_N"/>
</dbReference>
<proteinExistence type="predicted"/>
<dbReference type="Pfam" id="PF00176">
    <property type="entry name" value="SNF2-rel_dom"/>
    <property type="match status" value="1"/>
</dbReference>
<keyword evidence="5" id="KW-1185">Reference proteome</keyword>
<evidence type="ECO:0000313" key="4">
    <source>
        <dbReference type="EMBL" id="MBW0469874.1"/>
    </source>
</evidence>
<evidence type="ECO:0000259" key="3">
    <source>
        <dbReference type="Pfam" id="PF00176"/>
    </source>
</evidence>
<dbReference type="Proteomes" id="UP000765509">
    <property type="component" value="Unassembled WGS sequence"/>
</dbReference>
<keyword evidence="1" id="KW-0547">Nucleotide-binding</keyword>
<dbReference type="InterPro" id="IPR027417">
    <property type="entry name" value="P-loop_NTPase"/>
</dbReference>
<dbReference type="SUPFAM" id="SSF52540">
    <property type="entry name" value="P-loop containing nucleoside triphosphate hydrolases"/>
    <property type="match status" value="1"/>
</dbReference>
<sequence>MKLGKTIQAIALIGTSKEELIKNLQCSTPTIIICPSFLNANLKSEISKHAQAGALQAGIYHCPTSHSLSKTEIIQCDIIINSYNNITQVFKKPNASKSSIFKSNGIV</sequence>
<dbReference type="EMBL" id="AVOT02002297">
    <property type="protein sequence ID" value="MBW0469874.1"/>
    <property type="molecule type" value="Genomic_DNA"/>
</dbReference>
<dbReference type="Gene3D" id="3.40.50.10810">
    <property type="entry name" value="Tandem AAA-ATPase domain"/>
    <property type="match status" value="1"/>
</dbReference>
<accession>A0A9Q3BPJ7</accession>
<dbReference type="GO" id="GO:0005524">
    <property type="term" value="F:ATP binding"/>
    <property type="evidence" value="ECO:0007669"/>
    <property type="project" value="InterPro"/>
</dbReference>
<gene>
    <name evidence="4" type="ORF">O181_009589</name>
</gene>